<dbReference type="Gene3D" id="3.30.70.100">
    <property type="match status" value="1"/>
</dbReference>
<organism evidence="2 3">
    <name type="scientific">Pollutimonas subterranea</name>
    <dbReference type="NCBI Taxonomy" id="2045210"/>
    <lineage>
        <taxon>Bacteria</taxon>
        <taxon>Pseudomonadati</taxon>
        <taxon>Pseudomonadota</taxon>
        <taxon>Betaproteobacteria</taxon>
        <taxon>Burkholderiales</taxon>
        <taxon>Alcaligenaceae</taxon>
        <taxon>Pollutimonas</taxon>
    </lineage>
</organism>
<reference evidence="2 3" key="1">
    <citation type="submission" date="2017-10" db="EMBL/GenBank/DDBJ databases">
        <title>Two draft genome sequences of Pusillimonas sp. strains isolated from a nitrate- and radionuclide-contaminated groundwater in Russia.</title>
        <authorList>
            <person name="Grouzdev D.S."/>
            <person name="Tourova T.P."/>
            <person name="Goeva M.A."/>
            <person name="Babich T.L."/>
            <person name="Sokolova D.S."/>
            <person name="Abdullin R."/>
            <person name="Poltaraus A.B."/>
            <person name="Toshchakov S.V."/>
            <person name="Nazina T.N."/>
        </authorList>
    </citation>
    <scope>NUCLEOTIDE SEQUENCE [LARGE SCALE GENOMIC DNA]</scope>
    <source>
        <strain evidence="2 3">JR1/69-3-13</strain>
    </source>
</reference>
<dbReference type="Proteomes" id="UP000234190">
    <property type="component" value="Unassembled WGS sequence"/>
</dbReference>
<feature type="domain" description="ABM" evidence="1">
    <location>
        <begin position="23"/>
        <end position="80"/>
    </location>
</feature>
<gene>
    <name evidence="2" type="ORF">CR159_16475</name>
</gene>
<sequence length="121" mass="14157">MNPHPSIPVYSIGHENRHDVTYVIIFTLLPGKEETFLSLIEPVLNAMRNESTFRNAVLHRDPLKPNRFMLYESWSDANDVINTQIHRDYRQDFWAGLPGLLENDRDIQTWTPIRGDFALVH</sequence>
<dbReference type="GO" id="GO:0004497">
    <property type="term" value="F:monooxygenase activity"/>
    <property type="evidence" value="ECO:0007669"/>
    <property type="project" value="UniProtKB-KW"/>
</dbReference>
<dbReference type="EMBL" id="PDNW01000016">
    <property type="protein sequence ID" value="PLC48740.1"/>
    <property type="molecule type" value="Genomic_DNA"/>
</dbReference>
<accession>A0A2N4U161</accession>
<proteinExistence type="predicted"/>
<evidence type="ECO:0000313" key="2">
    <source>
        <dbReference type="EMBL" id="PLC48740.1"/>
    </source>
</evidence>
<keyword evidence="2" id="KW-0503">Monooxygenase</keyword>
<dbReference type="AlphaFoldDB" id="A0A2N4U161"/>
<keyword evidence="3" id="KW-1185">Reference proteome</keyword>
<dbReference type="SUPFAM" id="SSF54909">
    <property type="entry name" value="Dimeric alpha+beta barrel"/>
    <property type="match status" value="1"/>
</dbReference>
<evidence type="ECO:0000313" key="3">
    <source>
        <dbReference type="Proteomes" id="UP000234190"/>
    </source>
</evidence>
<keyword evidence="2" id="KW-0560">Oxidoreductase</keyword>
<evidence type="ECO:0000259" key="1">
    <source>
        <dbReference type="Pfam" id="PF03992"/>
    </source>
</evidence>
<dbReference type="RefSeq" id="WP_102075070.1">
    <property type="nucleotide sequence ID" value="NZ_PDNW01000016.1"/>
</dbReference>
<dbReference type="InterPro" id="IPR011008">
    <property type="entry name" value="Dimeric_a/b-barrel"/>
</dbReference>
<comment type="caution">
    <text evidence="2">The sequence shown here is derived from an EMBL/GenBank/DDBJ whole genome shotgun (WGS) entry which is preliminary data.</text>
</comment>
<dbReference type="Pfam" id="PF03992">
    <property type="entry name" value="ABM"/>
    <property type="match status" value="1"/>
</dbReference>
<dbReference type="OrthoDB" id="9812192at2"/>
<name>A0A2N4U161_9BURK</name>
<protein>
    <submittedName>
        <fullName evidence="2">Antibiotic biosynthesis monooxygenase</fullName>
    </submittedName>
</protein>
<dbReference type="InterPro" id="IPR007138">
    <property type="entry name" value="ABM_dom"/>
</dbReference>